<name>A0AAV4U530_CAEEX</name>
<dbReference type="AlphaFoldDB" id="A0AAV4U530"/>
<organism evidence="1 2">
    <name type="scientific">Caerostris extrusa</name>
    <name type="common">Bark spider</name>
    <name type="synonym">Caerostris bankana</name>
    <dbReference type="NCBI Taxonomy" id="172846"/>
    <lineage>
        <taxon>Eukaryota</taxon>
        <taxon>Metazoa</taxon>
        <taxon>Ecdysozoa</taxon>
        <taxon>Arthropoda</taxon>
        <taxon>Chelicerata</taxon>
        <taxon>Arachnida</taxon>
        <taxon>Araneae</taxon>
        <taxon>Araneomorphae</taxon>
        <taxon>Entelegynae</taxon>
        <taxon>Araneoidea</taxon>
        <taxon>Araneidae</taxon>
        <taxon>Caerostris</taxon>
    </lineage>
</organism>
<accession>A0AAV4U530</accession>
<keyword evidence="2" id="KW-1185">Reference proteome</keyword>
<evidence type="ECO:0000313" key="1">
    <source>
        <dbReference type="EMBL" id="GIY52928.1"/>
    </source>
</evidence>
<evidence type="ECO:0000313" key="2">
    <source>
        <dbReference type="Proteomes" id="UP001054945"/>
    </source>
</evidence>
<reference evidence="1 2" key="1">
    <citation type="submission" date="2021-06" db="EMBL/GenBank/DDBJ databases">
        <title>Caerostris extrusa draft genome.</title>
        <authorList>
            <person name="Kono N."/>
            <person name="Arakawa K."/>
        </authorList>
    </citation>
    <scope>NUCLEOTIDE SEQUENCE [LARGE SCALE GENOMIC DNA]</scope>
</reference>
<protein>
    <submittedName>
        <fullName evidence="1">Uncharacterized protein</fullName>
    </submittedName>
</protein>
<sequence>MFLRCVLKTLHQCSSELSLYIEQCYFSKSCSKSHPLFCKNSRPRSIPISILKSPSSSELLPRWEIIDSHGFRLDGSARIPRCNFFRGVSPTAVYAQLHVSFASLQASVCFVGW</sequence>
<dbReference type="Proteomes" id="UP001054945">
    <property type="component" value="Unassembled WGS sequence"/>
</dbReference>
<comment type="caution">
    <text evidence="1">The sequence shown here is derived from an EMBL/GenBank/DDBJ whole genome shotgun (WGS) entry which is preliminary data.</text>
</comment>
<gene>
    <name evidence="1" type="ORF">CEXT_430071</name>
</gene>
<dbReference type="EMBL" id="BPLR01012307">
    <property type="protein sequence ID" value="GIY52928.1"/>
    <property type="molecule type" value="Genomic_DNA"/>
</dbReference>
<proteinExistence type="predicted"/>